<comment type="cofactor">
    <cofactor evidence="1">
        <name>Mn(2+)</name>
        <dbReference type="ChEBI" id="CHEBI:29035"/>
    </cofactor>
</comment>
<dbReference type="Pfam" id="PF03828">
    <property type="entry name" value="PAP_assoc"/>
    <property type="match status" value="1"/>
</dbReference>
<feature type="domain" description="Poly(A) RNA polymerase mitochondrial-like central palm" evidence="11">
    <location>
        <begin position="106"/>
        <end position="242"/>
    </location>
</feature>
<dbReference type="GO" id="GO:0005737">
    <property type="term" value="C:cytoplasm"/>
    <property type="evidence" value="ECO:0007669"/>
    <property type="project" value="UniProtKB-SubCell"/>
</dbReference>
<dbReference type="InParanoid" id="T1FQN3"/>
<dbReference type="RefSeq" id="XP_009025333.1">
    <property type="nucleotide sequence ID" value="XM_009027085.1"/>
</dbReference>
<dbReference type="SUPFAM" id="SSF81301">
    <property type="entry name" value="Nucleotidyltransferase"/>
    <property type="match status" value="1"/>
</dbReference>
<dbReference type="AlphaFoldDB" id="T1FQN3"/>
<keyword evidence="7" id="KW-0460">Magnesium</keyword>
<evidence type="ECO:0000313" key="12">
    <source>
        <dbReference type="EMBL" id="ESN96084.1"/>
    </source>
</evidence>
<dbReference type="InterPro" id="IPR002058">
    <property type="entry name" value="PAP_assoc"/>
</dbReference>
<name>T1FQN3_HELRO</name>
<dbReference type="GO" id="GO:1990817">
    <property type="term" value="F:poly(A) RNA polymerase activity"/>
    <property type="evidence" value="ECO:0000318"/>
    <property type="project" value="GO_Central"/>
</dbReference>
<feature type="region of interest" description="Disordered" evidence="9">
    <location>
        <begin position="439"/>
        <end position="468"/>
    </location>
</feature>
<proteinExistence type="inferred from homology"/>
<evidence type="ECO:0000313" key="14">
    <source>
        <dbReference type="Proteomes" id="UP000015101"/>
    </source>
</evidence>
<dbReference type="OMA" id="TWLFNIV"/>
<dbReference type="Gene3D" id="1.10.1410.10">
    <property type="match status" value="1"/>
</dbReference>
<evidence type="ECO:0000256" key="4">
    <source>
        <dbReference type="ARBA" id="ARBA00022490"/>
    </source>
</evidence>
<keyword evidence="4" id="KW-0963">Cytoplasm</keyword>
<dbReference type="CTD" id="20211130"/>
<dbReference type="Pfam" id="PF22600">
    <property type="entry name" value="MTPAP-like_central"/>
    <property type="match status" value="1"/>
</dbReference>
<reference evidence="13" key="3">
    <citation type="submission" date="2015-06" db="UniProtKB">
        <authorList>
            <consortium name="EnsemblMetazoa"/>
        </authorList>
    </citation>
    <scope>IDENTIFICATION</scope>
</reference>
<keyword evidence="5" id="KW-0808">Transferase</keyword>
<evidence type="ECO:0000256" key="8">
    <source>
        <dbReference type="ARBA" id="ARBA00038491"/>
    </source>
</evidence>
<dbReference type="PANTHER" id="PTHR12271:SF40">
    <property type="entry name" value="POLY(A) RNA POLYMERASE GLD2"/>
    <property type="match status" value="1"/>
</dbReference>
<evidence type="ECO:0000256" key="1">
    <source>
        <dbReference type="ARBA" id="ARBA00001936"/>
    </source>
</evidence>
<dbReference type="GO" id="GO:0046872">
    <property type="term" value="F:metal ion binding"/>
    <property type="evidence" value="ECO:0007669"/>
    <property type="project" value="UniProtKB-KW"/>
</dbReference>
<evidence type="ECO:0000313" key="13">
    <source>
        <dbReference type="EnsemblMetazoa" id="HelroP189101"/>
    </source>
</evidence>
<dbReference type="EMBL" id="KB097495">
    <property type="protein sequence ID" value="ESN96084.1"/>
    <property type="molecule type" value="Genomic_DNA"/>
</dbReference>
<protein>
    <submittedName>
        <fullName evidence="12 13">Uncharacterized protein</fullName>
    </submittedName>
</protein>
<reference evidence="12 14" key="2">
    <citation type="journal article" date="2013" name="Nature">
        <title>Insights into bilaterian evolution from three spiralian genomes.</title>
        <authorList>
            <person name="Simakov O."/>
            <person name="Marletaz F."/>
            <person name="Cho S.J."/>
            <person name="Edsinger-Gonzales E."/>
            <person name="Havlak P."/>
            <person name="Hellsten U."/>
            <person name="Kuo D.H."/>
            <person name="Larsson T."/>
            <person name="Lv J."/>
            <person name="Arendt D."/>
            <person name="Savage R."/>
            <person name="Osoegawa K."/>
            <person name="de Jong P."/>
            <person name="Grimwood J."/>
            <person name="Chapman J.A."/>
            <person name="Shapiro H."/>
            <person name="Aerts A."/>
            <person name="Otillar R.P."/>
            <person name="Terry A.Y."/>
            <person name="Boore J.L."/>
            <person name="Grigoriev I.V."/>
            <person name="Lindberg D.R."/>
            <person name="Seaver E.C."/>
            <person name="Weisblat D.A."/>
            <person name="Putnam N.H."/>
            <person name="Rokhsar D.S."/>
        </authorList>
    </citation>
    <scope>NUCLEOTIDE SEQUENCE</scope>
</reference>
<dbReference type="Gene3D" id="3.30.460.10">
    <property type="entry name" value="Beta Polymerase, domain 2"/>
    <property type="match status" value="1"/>
</dbReference>
<feature type="region of interest" description="Disordered" evidence="9">
    <location>
        <begin position="1"/>
        <end position="73"/>
    </location>
</feature>
<evidence type="ECO:0000256" key="9">
    <source>
        <dbReference type="SAM" id="MobiDB-lite"/>
    </source>
</evidence>
<evidence type="ECO:0000256" key="7">
    <source>
        <dbReference type="ARBA" id="ARBA00022842"/>
    </source>
</evidence>
<dbReference type="EMBL" id="AMQM01001291">
    <property type="status" value="NOT_ANNOTATED_CDS"/>
    <property type="molecule type" value="Genomic_DNA"/>
</dbReference>
<feature type="compositionally biased region" description="Low complexity" evidence="9">
    <location>
        <begin position="50"/>
        <end position="69"/>
    </location>
</feature>
<dbReference type="OrthoDB" id="2274644at2759"/>
<dbReference type="InterPro" id="IPR043519">
    <property type="entry name" value="NT_sf"/>
</dbReference>
<comment type="subcellular location">
    <subcellularLocation>
        <location evidence="3">Cytoplasm</location>
    </subcellularLocation>
</comment>
<evidence type="ECO:0000259" key="10">
    <source>
        <dbReference type="Pfam" id="PF03828"/>
    </source>
</evidence>
<dbReference type="HOGENOM" id="CLU_562949_0_0_1"/>
<comment type="cofactor">
    <cofactor evidence="2">
        <name>Mg(2+)</name>
        <dbReference type="ChEBI" id="CHEBI:18420"/>
    </cofactor>
</comment>
<accession>T1FQN3</accession>
<dbReference type="Proteomes" id="UP000015101">
    <property type="component" value="Unassembled WGS sequence"/>
</dbReference>
<dbReference type="FunCoup" id="T1FQN3">
    <property type="interactions" value="1383"/>
</dbReference>
<dbReference type="EnsemblMetazoa" id="HelroT189101">
    <property type="protein sequence ID" value="HelroP189101"/>
    <property type="gene ID" value="HelroG189101"/>
</dbReference>
<keyword evidence="6" id="KW-0479">Metal-binding</keyword>
<evidence type="ECO:0000259" key="11">
    <source>
        <dbReference type="Pfam" id="PF22600"/>
    </source>
</evidence>
<gene>
    <name evidence="13" type="primary">20211130</name>
    <name evidence="12" type="ORF">HELRODRAFT_189101</name>
</gene>
<evidence type="ECO:0000256" key="5">
    <source>
        <dbReference type="ARBA" id="ARBA00022679"/>
    </source>
</evidence>
<dbReference type="GO" id="GO:0031123">
    <property type="term" value="P:RNA 3'-end processing"/>
    <property type="evidence" value="ECO:0000318"/>
    <property type="project" value="GO_Central"/>
</dbReference>
<dbReference type="KEGG" id="hro:HELRODRAFT_189101"/>
<organism evidence="13 14">
    <name type="scientific">Helobdella robusta</name>
    <name type="common">Californian leech</name>
    <dbReference type="NCBI Taxonomy" id="6412"/>
    <lineage>
        <taxon>Eukaryota</taxon>
        <taxon>Metazoa</taxon>
        <taxon>Spiralia</taxon>
        <taxon>Lophotrochozoa</taxon>
        <taxon>Annelida</taxon>
        <taxon>Clitellata</taxon>
        <taxon>Hirudinea</taxon>
        <taxon>Rhynchobdellida</taxon>
        <taxon>Glossiphoniidae</taxon>
        <taxon>Helobdella</taxon>
    </lineage>
</organism>
<feature type="compositionally biased region" description="Basic and acidic residues" evidence="9">
    <location>
        <begin position="1"/>
        <end position="12"/>
    </location>
</feature>
<feature type="domain" description="PAP-associated" evidence="10">
    <location>
        <begin position="351"/>
        <end position="410"/>
    </location>
</feature>
<evidence type="ECO:0000256" key="2">
    <source>
        <dbReference type="ARBA" id="ARBA00001946"/>
    </source>
</evidence>
<feature type="compositionally biased region" description="Acidic residues" evidence="9">
    <location>
        <begin position="448"/>
        <end position="460"/>
    </location>
</feature>
<reference evidence="14" key="1">
    <citation type="submission" date="2012-12" db="EMBL/GenBank/DDBJ databases">
        <authorList>
            <person name="Hellsten U."/>
            <person name="Grimwood J."/>
            <person name="Chapman J.A."/>
            <person name="Shapiro H."/>
            <person name="Aerts A."/>
            <person name="Otillar R.P."/>
            <person name="Terry A.Y."/>
            <person name="Boore J.L."/>
            <person name="Simakov O."/>
            <person name="Marletaz F."/>
            <person name="Cho S.-J."/>
            <person name="Edsinger-Gonzales E."/>
            <person name="Havlak P."/>
            <person name="Kuo D.-H."/>
            <person name="Larsson T."/>
            <person name="Lv J."/>
            <person name="Arendt D."/>
            <person name="Savage R."/>
            <person name="Osoegawa K."/>
            <person name="de Jong P."/>
            <person name="Lindberg D.R."/>
            <person name="Seaver E.C."/>
            <person name="Weisblat D.A."/>
            <person name="Putnam N.H."/>
            <person name="Grigoriev I.V."/>
            <person name="Rokhsar D.S."/>
        </authorList>
    </citation>
    <scope>NUCLEOTIDE SEQUENCE</scope>
</reference>
<dbReference type="CDD" id="cd05402">
    <property type="entry name" value="NT_PAP_TUTase"/>
    <property type="match status" value="1"/>
</dbReference>
<dbReference type="InterPro" id="IPR054708">
    <property type="entry name" value="MTPAP-like_central"/>
</dbReference>
<dbReference type="eggNOG" id="KOG2277">
    <property type="taxonomic scope" value="Eukaryota"/>
</dbReference>
<dbReference type="GeneID" id="20211130"/>
<evidence type="ECO:0000256" key="6">
    <source>
        <dbReference type="ARBA" id="ARBA00022723"/>
    </source>
</evidence>
<dbReference type="PANTHER" id="PTHR12271">
    <property type="entry name" value="POLY A POLYMERASE CID PAP -RELATED"/>
    <property type="match status" value="1"/>
</dbReference>
<dbReference type="SUPFAM" id="SSF81631">
    <property type="entry name" value="PAP/OAS1 substrate-binding domain"/>
    <property type="match status" value="1"/>
</dbReference>
<comment type="similarity">
    <text evidence="8">Belongs to the DNA polymerase type-B-like family. GLD2 subfamily.</text>
</comment>
<evidence type="ECO:0000256" key="3">
    <source>
        <dbReference type="ARBA" id="ARBA00004496"/>
    </source>
</evidence>
<sequence length="485" mass="55154">MKRGANIRDKDGVGFSDITEESNPKRQKQRDKILYNTNQPFIPHHIGTDNNNSNSKNSSAKNSSTTKTTPDVSASGDRCILNIRKGSTPSSLEINSNEFSTLDLKLTDEIQDYYAKNRQSELVFNNKRRLQLELYNIIRTVIPGSRLFMFGSSLNGTGTNSSDLDLCLVLHNEKIEDNQTIISTLFAVRKILHRYRVSNNIILIRAKVPIVKFQDNVSKIECDLNVNNTVGIRNTHLLRAYSSMDPRVPSLLMSVKRWARLNDINNACHSTLSSYCLTLMVIHFLQTCPPRILPSLQALYPGIFNLRVELSRIDLDVKLPAFNNNNNVYNNNINNDNNNNNNDNDDNNTISVGQLFMDFLDYYGNKFNFERNVISVRLGTTLIKAEVMEKVKPENQWKFISIEEPFSLQNAARSVHEEAMFAKIRHVFRESSQLIKRYKNGKRKNDDDVNGEEDDDDEGDNSGSLGSGDVIKSLFTIKLPPPVKR</sequence>
<dbReference type="STRING" id="6412.T1FQN3"/>
<keyword evidence="14" id="KW-1185">Reference proteome</keyword>